<proteinExistence type="predicted"/>
<accession>A0A367KNL7</accession>
<gene>
    <name evidence="2" type="ORF">CU098_012926</name>
</gene>
<organism evidence="2 3">
    <name type="scientific">Rhizopus stolonifer</name>
    <name type="common">Rhizopus nigricans</name>
    <dbReference type="NCBI Taxonomy" id="4846"/>
    <lineage>
        <taxon>Eukaryota</taxon>
        <taxon>Fungi</taxon>
        <taxon>Fungi incertae sedis</taxon>
        <taxon>Mucoromycota</taxon>
        <taxon>Mucoromycotina</taxon>
        <taxon>Mucoromycetes</taxon>
        <taxon>Mucorales</taxon>
        <taxon>Mucorineae</taxon>
        <taxon>Rhizopodaceae</taxon>
        <taxon>Rhizopus</taxon>
    </lineage>
</organism>
<feature type="signal peptide" evidence="1">
    <location>
        <begin position="1"/>
        <end position="20"/>
    </location>
</feature>
<feature type="chain" id="PRO_5016569956" evidence="1">
    <location>
        <begin position="21"/>
        <end position="132"/>
    </location>
</feature>
<name>A0A367KNL7_RHIST</name>
<dbReference type="EMBL" id="PJQM01000902">
    <property type="protein sequence ID" value="RCI03769.1"/>
    <property type="molecule type" value="Genomic_DNA"/>
</dbReference>
<dbReference type="Proteomes" id="UP000253551">
    <property type="component" value="Unassembled WGS sequence"/>
</dbReference>
<evidence type="ECO:0000313" key="2">
    <source>
        <dbReference type="EMBL" id="RCI03769.1"/>
    </source>
</evidence>
<evidence type="ECO:0000313" key="3">
    <source>
        <dbReference type="Proteomes" id="UP000253551"/>
    </source>
</evidence>
<reference evidence="2 3" key="1">
    <citation type="journal article" date="2018" name="G3 (Bethesda)">
        <title>Phylogenetic and Phylogenomic Definition of Rhizopus Species.</title>
        <authorList>
            <person name="Gryganskyi A.P."/>
            <person name="Golan J."/>
            <person name="Dolatabadi S."/>
            <person name="Mondo S."/>
            <person name="Robb S."/>
            <person name="Idnurm A."/>
            <person name="Muszewska A."/>
            <person name="Steczkiewicz K."/>
            <person name="Masonjones S."/>
            <person name="Liao H.L."/>
            <person name="Gajdeczka M.T."/>
            <person name="Anike F."/>
            <person name="Vuek A."/>
            <person name="Anishchenko I.M."/>
            <person name="Voigt K."/>
            <person name="de Hoog G.S."/>
            <person name="Smith M.E."/>
            <person name="Heitman J."/>
            <person name="Vilgalys R."/>
            <person name="Stajich J.E."/>
        </authorList>
    </citation>
    <scope>NUCLEOTIDE SEQUENCE [LARGE SCALE GENOMIC DNA]</scope>
    <source>
        <strain evidence="2 3">LSU 92-RS-03</strain>
    </source>
</reference>
<evidence type="ECO:0000256" key="1">
    <source>
        <dbReference type="SAM" id="SignalP"/>
    </source>
</evidence>
<protein>
    <submittedName>
        <fullName evidence="2">Uncharacterized protein</fullName>
    </submittedName>
</protein>
<dbReference type="AlphaFoldDB" id="A0A367KNL7"/>
<keyword evidence="3" id="KW-1185">Reference proteome</keyword>
<keyword evidence="1" id="KW-0732">Signal</keyword>
<sequence>MFRVSYVVLIFLFFISTLAAQTHTWNKSPPQFRMQVYSRPFRKGTVQHIRTYIEPSPQKPCWNLSSKRVGSYELNDPLVKVVFYRSTDCKGSPSATYKNSAIPRDHILIKAKSVSITKVKPVLLQALSRRDL</sequence>
<comment type="caution">
    <text evidence="2">The sequence shown here is derived from an EMBL/GenBank/DDBJ whole genome shotgun (WGS) entry which is preliminary data.</text>
</comment>
<dbReference type="OrthoDB" id="2265046at2759"/>